<reference evidence="14" key="1">
    <citation type="submission" date="2023-07" db="EMBL/GenBank/DDBJ databases">
        <title>Genome content predicts the carbon catabolic preferences of heterotrophic bacteria.</title>
        <authorList>
            <person name="Gralka M."/>
        </authorList>
    </citation>
    <scope>NUCLEOTIDE SEQUENCE</scope>
    <source>
        <strain evidence="14">I3M17_2</strain>
    </source>
</reference>
<feature type="domain" description="ABC transmembrane type-1" evidence="12">
    <location>
        <begin position="169"/>
        <end position="448"/>
    </location>
</feature>
<dbReference type="NCBIfam" id="TIGR01846">
    <property type="entry name" value="type_I_sec_HlyB"/>
    <property type="match status" value="1"/>
</dbReference>
<dbReference type="FunFam" id="3.40.50.300:FF:000299">
    <property type="entry name" value="ABC transporter ATP-binding protein/permease"/>
    <property type="match status" value="1"/>
</dbReference>
<evidence type="ECO:0000259" key="11">
    <source>
        <dbReference type="PROSITE" id="PS50893"/>
    </source>
</evidence>
<dbReference type="InterPro" id="IPR003593">
    <property type="entry name" value="AAA+_ATPase"/>
</dbReference>
<dbReference type="GO" id="GO:0005524">
    <property type="term" value="F:ATP binding"/>
    <property type="evidence" value="ECO:0007669"/>
    <property type="project" value="UniProtKB-KW"/>
</dbReference>
<dbReference type="FunFam" id="1.20.1560.10:FF:000056">
    <property type="entry name" value="Alpha-hemolysin translocation ATP-binding protein HlyB"/>
    <property type="match status" value="1"/>
</dbReference>
<dbReference type="InterPro" id="IPR017871">
    <property type="entry name" value="ABC_transporter-like_CS"/>
</dbReference>
<dbReference type="Gene3D" id="3.40.50.300">
    <property type="entry name" value="P-loop containing nucleotide triphosphate hydrolases"/>
    <property type="match status" value="1"/>
</dbReference>
<sequence length="755" mass="83788">MNTQKTSPSNNCIDTGASCLAIVSQIHQIALDAKQISHQYAKPGLPLHDNELLRAAKNVGYKAKIVSLDVQSLHTVPLPAIAKDHDGNYFIIAKLTPRKDEQAETETFLVHDPIVGRPQNITSDELNSRWCGDLILLSKRDSVFEAVKEFDVRWFIPSLIKYRKLFSDVIIASFFLQLFALVTPLFFQVIMDKVLVHRGLTTLDVVIFAFFVVAVFDALLGGVRNYIFSHTTNRVDVELGAKLFKHLTALPLAYFGSRQVGQTVARVKELDSIRNFITGSALTLCIDLFFTIVFFIVMWYYSPKLTLVVMATIPFYILLSIIVTPIFRARLDEKFKYGAENQAFLTESVTGIETIKSAAVEPQMQQKWENQLAAYVNASFKTQHLSNISGQAAGFISKITTMLILWIGAYAVMAGDMTVGQLVAFNMLAGRVSGPILKLVQLWQDFQQAGISVKRLGDILNFPREPSFNPERSVLPSLAGNVEFEHLRFRYRPDGPIVLDDVSLSVAEGEVVGIVGRSGSGKSTLTKLIQRLYSPEGGRVLVDGADLAVMDTTWLRQNIGVVLQENFLFNRTVRENIALANPALPMEEVVNAAKLAGAHEFILEMPHGYDSLVGERGASLSGGQRQRIAIARALITNPKILIFDEATSALDYESERAIQDNMSMICKNRTVFIIAHRLSTVKHCDRIIVMERGRIIETGDHNSLIKHNGHYAKLNAIQNQVPTIRKSPAASKHKPIVTVTKHASGKKAVLEGSDS</sequence>
<evidence type="ECO:0000313" key="14">
    <source>
        <dbReference type="EMBL" id="MDO6422129.1"/>
    </source>
</evidence>
<dbReference type="GO" id="GO:0006508">
    <property type="term" value="P:proteolysis"/>
    <property type="evidence" value="ECO:0007669"/>
    <property type="project" value="InterPro"/>
</dbReference>
<dbReference type="GO" id="GO:0034040">
    <property type="term" value="F:ATPase-coupled lipid transmembrane transporter activity"/>
    <property type="evidence" value="ECO:0007669"/>
    <property type="project" value="TreeGrafter"/>
</dbReference>
<comment type="similarity">
    <text evidence="2">Belongs to the ABC transporter superfamily. Protein-1 exporter (TC 3.A.1.109) family.</text>
</comment>
<dbReference type="InterPro" id="IPR005074">
    <property type="entry name" value="Peptidase_C39"/>
</dbReference>
<keyword evidence="9 10" id="KW-0472">Membrane</keyword>
<dbReference type="Gene3D" id="1.20.1560.10">
    <property type="entry name" value="ABC transporter type 1, transmembrane domain"/>
    <property type="match status" value="1"/>
</dbReference>
<keyword evidence="6" id="KW-0547">Nucleotide-binding</keyword>
<keyword evidence="8 10" id="KW-1133">Transmembrane helix</keyword>
<dbReference type="InterPro" id="IPR011527">
    <property type="entry name" value="ABC1_TM_dom"/>
</dbReference>
<dbReference type="InterPro" id="IPR036640">
    <property type="entry name" value="ABC1_TM_sf"/>
</dbReference>
<keyword evidence="5 10" id="KW-0812">Transmembrane</keyword>
<feature type="transmembrane region" description="Helical" evidence="10">
    <location>
        <begin position="276"/>
        <end position="301"/>
    </location>
</feature>
<feature type="transmembrane region" description="Helical" evidence="10">
    <location>
        <begin position="165"/>
        <end position="187"/>
    </location>
</feature>
<dbReference type="InterPro" id="IPR039395">
    <property type="entry name" value="Peptidase_C39-like_A"/>
</dbReference>
<comment type="subcellular location">
    <subcellularLocation>
        <location evidence="1">Cell membrane</location>
        <topology evidence="1">Multi-pass membrane protein</topology>
    </subcellularLocation>
</comment>
<dbReference type="InterPro" id="IPR010132">
    <property type="entry name" value="ATPase_T1SS_HlyB"/>
</dbReference>
<evidence type="ECO:0000256" key="8">
    <source>
        <dbReference type="ARBA" id="ARBA00022989"/>
    </source>
</evidence>
<dbReference type="GO" id="GO:0008233">
    <property type="term" value="F:peptidase activity"/>
    <property type="evidence" value="ECO:0007669"/>
    <property type="project" value="InterPro"/>
</dbReference>
<evidence type="ECO:0000256" key="2">
    <source>
        <dbReference type="ARBA" id="ARBA00006025"/>
    </source>
</evidence>
<evidence type="ECO:0000256" key="7">
    <source>
        <dbReference type="ARBA" id="ARBA00022840"/>
    </source>
</evidence>
<dbReference type="AlphaFoldDB" id="A0AAW7X3J6"/>
<dbReference type="InterPro" id="IPR027417">
    <property type="entry name" value="P-loop_NTPase"/>
</dbReference>
<keyword evidence="7" id="KW-0067">ATP-binding</keyword>
<dbReference type="RefSeq" id="WP_303491965.1">
    <property type="nucleotide sequence ID" value="NZ_JAUOPB010000004.1"/>
</dbReference>
<dbReference type="PROSITE" id="PS50929">
    <property type="entry name" value="ABC_TM1F"/>
    <property type="match status" value="1"/>
</dbReference>
<accession>A0AAW7X3J6</accession>
<evidence type="ECO:0000259" key="12">
    <source>
        <dbReference type="PROSITE" id="PS50929"/>
    </source>
</evidence>
<organism evidence="14 15">
    <name type="scientific">Saccharophagus degradans</name>
    <dbReference type="NCBI Taxonomy" id="86304"/>
    <lineage>
        <taxon>Bacteria</taxon>
        <taxon>Pseudomonadati</taxon>
        <taxon>Pseudomonadota</taxon>
        <taxon>Gammaproteobacteria</taxon>
        <taxon>Cellvibrionales</taxon>
        <taxon>Cellvibrionaceae</taxon>
        <taxon>Saccharophagus</taxon>
    </lineage>
</organism>
<dbReference type="CDD" id="cd18588">
    <property type="entry name" value="ABC_6TM_CyaB_HlyB_like"/>
    <property type="match status" value="1"/>
</dbReference>
<dbReference type="PANTHER" id="PTHR24221">
    <property type="entry name" value="ATP-BINDING CASSETTE SUB-FAMILY B"/>
    <property type="match status" value="1"/>
</dbReference>
<protein>
    <submittedName>
        <fullName evidence="14">Type I secretion system permease/ATPase</fullName>
    </submittedName>
</protein>
<evidence type="ECO:0000256" key="10">
    <source>
        <dbReference type="SAM" id="Phobius"/>
    </source>
</evidence>
<dbReference type="GO" id="GO:0030256">
    <property type="term" value="C:type I protein secretion system complex"/>
    <property type="evidence" value="ECO:0007669"/>
    <property type="project" value="InterPro"/>
</dbReference>
<name>A0AAW7X3J6_9GAMM</name>
<gene>
    <name evidence="14" type="ORF">Q4521_06565</name>
</gene>
<feature type="transmembrane region" description="Helical" evidence="10">
    <location>
        <begin position="199"/>
        <end position="220"/>
    </location>
</feature>
<feature type="domain" description="Peptidase C39" evidence="13">
    <location>
        <begin position="8"/>
        <end position="137"/>
    </location>
</feature>
<dbReference type="GO" id="GO:0030253">
    <property type="term" value="P:protein secretion by the type I secretion system"/>
    <property type="evidence" value="ECO:0007669"/>
    <property type="project" value="InterPro"/>
</dbReference>
<proteinExistence type="inferred from homology"/>
<evidence type="ECO:0000259" key="13">
    <source>
        <dbReference type="PROSITE" id="PS50990"/>
    </source>
</evidence>
<dbReference type="PROSITE" id="PS00211">
    <property type="entry name" value="ABC_TRANSPORTER_1"/>
    <property type="match status" value="1"/>
</dbReference>
<dbReference type="EMBL" id="JAUOPB010000004">
    <property type="protein sequence ID" value="MDO6422129.1"/>
    <property type="molecule type" value="Genomic_DNA"/>
</dbReference>
<dbReference type="Pfam" id="PF00664">
    <property type="entry name" value="ABC_membrane"/>
    <property type="match status" value="1"/>
</dbReference>
<evidence type="ECO:0000256" key="3">
    <source>
        <dbReference type="ARBA" id="ARBA00022448"/>
    </source>
</evidence>
<evidence type="ECO:0000256" key="9">
    <source>
        <dbReference type="ARBA" id="ARBA00023136"/>
    </source>
</evidence>
<evidence type="ECO:0000256" key="5">
    <source>
        <dbReference type="ARBA" id="ARBA00022692"/>
    </source>
</evidence>
<comment type="caution">
    <text evidence="14">The sequence shown here is derived from an EMBL/GenBank/DDBJ whole genome shotgun (WGS) entry which is preliminary data.</text>
</comment>
<keyword evidence="4" id="KW-1003">Cell membrane</keyword>
<dbReference type="PANTHER" id="PTHR24221:SF647">
    <property type="entry name" value="BLL6336 PROTEIN"/>
    <property type="match status" value="1"/>
</dbReference>
<evidence type="ECO:0000256" key="6">
    <source>
        <dbReference type="ARBA" id="ARBA00022741"/>
    </source>
</evidence>
<dbReference type="InterPro" id="IPR039421">
    <property type="entry name" value="Type_1_exporter"/>
</dbReference>
<dbReference type="PROSITE" id="PS50893">
    <property type="entry name" value="ABC_TRANSPORTER_2"/>
    <property type="match status" value="1"/>
</dbReference>
<dbReference type="Pfam" id="PF00005">
    <property type="entry name" value="ABC_tran"/>
    <property type="match status" value="1"/>
</dbReference>
<feature type="domain" description="ABC transporter" evidence="11">
    <location>
        <begin position="482"/>
        <end position="717"/>
    </location>
</feature>
<feature type="transmembrane region" description="Helical" evidence="10">
    <location>
        <begin position="403"/>
        <end position="428"/>
    </location>
</feature>
<dbReference type="GO" id="GO:0016887">
    <property type="term" value="F:ATP hydrolysis activity"/>
    <property type="evidence" value="ECO:0007669"/>
    <property type="project" value="InterPro"/>
</dbReference>
<dbReference type="CDD" id="cd02417">
    <property type="entry name" value="Peptidase_C39_likeA"/>
    <property type="match status" value="1"/>
</dbReference>
<dbReference type="Pfam" id="PF03412">
    <property type="entry name" value="Peptidase_C39"/>
    <property type="match status" value="1"/>
</dbReference>
<dbReference type="Proteomes" id="UP001169760">
    <property type="component" value="Unassembled WGS sequence"/>
</dbReference>
<feature type="transmembrane region" description="Helical" evidence="10">
    <location>
        <begin position="307"/>
        <end position="327"/>
    </location>
</feature>
<dbReference type="Gene3D" id="3.90.70.10">
    <property type="entry name" value="Cysteine proteinases"/>
    <property type="match status" value="1"/>
</dbReference>
<dbReference type="SMART" id="SM00382">
    <property type="entry name" value="AAA"/>
    <property type="match status" value="1"/>
</dbReference>
<dbReference type="PROSITE" id="PS50990">
    <property type="entry name" value="PEPTIDASE_C39"/>
    <property type="match status" value="1"/>
</dbReference>
<dbReference type="InterPro" id="IPR003439">
    <property type="entry name" value="ABC_transporter-like_ATP-bd"/>
</dbReference>
<evidence type="ECO:0000256" key="1">
    <source>
        <dbReference type="ARBA" id="ARBA00004651"/>
    </source>
</evidence>
<dbReference type="SUPFAM" id="SSF90123">
    <property type="entry name" value="ABC transporter transmembrane region"/>
    <property type="match status" value="1"/>
</dbReference>
<keyword evidence="3" id="KW-0813">Transport</keyword>
<dbReference type="SUPFAM" id="SSF52540">
    <property type="entry name" value="P-loop containing nucleoside triphosphate hydrolases"/>
    <property type="match status" value="1"/>
</dbReference>
<dbReference type="GO" id="GO:0005886">
    <property type="term" value="C:plasma membrane"/>
    <property type="evidence" value="ECO:0007669"/>
    <property type="project" value="UniProtKB-SubCell"/>
</dbReference>
<evidence type="ECO:0000313" key="15">
    <source>
        <dbReference type="Proteomes" id="UP001169760"/>
    </source>
</evidence>
<evidence type="ECO:0000256" key="4">
    <source>
        <dbReference type="ARBA" id="ARBA00022475"/>
    </source>
</evidence>
<dbReference type="GO" id="GO:0140359">
    <property type="term" value="F:ABC-type transporter activity"/>
    <property type="evidence" value="ECO:0007669"/>
    <property type="project" value="InterPro"/>
</dbReference>